<comment type="caution">
    <text evidence="1">The sequence shown here is derived from an EMBL/GenBank/DDBJ whole genome shotgun (WGS) entry which is preliminary data.</text>
</comment>
<feature type="non-terminal residue" evidence="1">
    <location>
        <position position="1"/>
    </location>
</feature>
<proteinExistence type="predicted"/>
<dbReference type="EMBL" id="BARV01013688">
    <property type="protein sequence ID" value="GAI25188.1"/>
    <property type="molecule type" value="Genomic_DNA"/>
</dbReference>
<accession>X1M1F6</accession>
<evidence type="ECO:0000313" key="1">
    <source>
        <dbReference type="EMBL" id="GAI25188.1"/>
    </source>
</evidence>
<reference evidence="1" key="1">
    <citation type="journal article" date="2014" name="Front. Microbiol.">
        <title>High frequency of phylogenetically diverse reductive dehalogenase-homologous genes in deep subseafloor sedimentary metagenomes.</title>
        <authorList>
            <person name="Kawai M."/>
            <person name="Futagami T."/>
            <person name="Toyoda A."/>
            <person name="Takaki Y."/>
            <person name="Nishi S."/>
            <person name="Hori S."/>
            <person name="Arai W."/>
            <person name="Tsubouchi T."/>
            <person name="Morono Y."/>
            <person name="Uchiyama I."/>
            <person name="Ito T."/>
            <person name="Fujiyama A."/>
            <person name="Inagaki F."/>
            <person name="Takami H."/>
        </authorList>
    </citation>
    <scope>NUCLEOTIDE SEQUENCE</scope>
    <source>
        <strain evidence="1">Expedition CK06-06</strain>
    </source>
</reference>
<dbReference type="AlphaFoldDB" id="X1M1F6"/>
<gene>
    <name evidence="1" type="ORF">S06H3_24530</name>
</gene>
<name>X1M1F6_9ZZZZ</name>
<organism evidence="1">
    <name type="scientific">marine sediment metagenome</name>
    <dbReference type="NCBI Taxonomy" id="412755"/>
    <lineage>
        <taxon>unclassified sequences</taxon>
        <taxon>metagenomes</taxon>
        <taxon>ecological metagenomes</taxon>
    </lineage>
</organism>
<protein>
    <submittedName>
        <fullName evidence="1">Uncharacterized protein</fullName>
    </submittedName>
</protein>
<sequence length="34" mass="3524">SPLYAKLNLALSITNADIATLPTYRGTSTTLVSG</sequence>